<dbReference type="AlphaFoldDB" id="K9YUF2"/>
<protein>
    <submittedName>
        <fullName evidence="2">Lysophospholipase</fullName>
    </submittedName>
</protein>
<proteinExistence type="predicted"/>
<sequence>MDKQQTQPHFLKPKSVHPNYPLFVFLPGMDGTGELIHTQTDTLDQCFDIRSLAIPQNDFRGWDELATAVIELVKEEQENKSEKTTYLCGESFGGCLGLKVLEKAPELFNRVILVNPASSFRERPYLAWGAVGTGWMPEPIYRSSTVLILPFLAAMGRIDTKDRRALLNAMKSVPPQTVRWRLSLLEQFSVDPDRLQAISVPVLLLAAESDRILPSVKEAEYLASYFPNAQIITLPDSGHTCLLESENRLCEILQAANFLENRAREHLFSATS</sequence>
<dbReference type="EMBL" id="CP003944">
    <property type="protein sequence ID" value="AFZ50137.1"/>
    <property type="molecule type" value="Genomic_DNA"/>
</dbReference>
<dbReference type="SUPFAM" id="SSF53474">
    <property type="entry name" value="alpha/beta-Hydrolases"/>
    <property type="match status" value="1"/>
</dbReference>
<feature type="domain" description="Serine aminopeptidase S33" evidence="1">
    <location>
        <begin position="60"/>
        <end position="245"/>
    </location>
</feature>
<dbReference type="PANTHER" id="PTHR22753:SF48">
    <property type="entry name" value="PHOSPHOLIPID_GLYCEROL ACYLTRANSFERASE DOMAIN-CONTAINING PROTEIN"/>
    <property type="match status" value="1"/>
</dbReference>
<dbReference type="InterPro" id="IPR029058">
    <property type="entry name" value="AB_hydrolase_fold"/>
</dbReference>
<dbReference type="eggNOG" id="COG2267">
    <property type="taxonomic scope" value="Bacteria"/>
</dbReference>
<dbReference type="Proteomes" id="UP000010482">
    <property type="component" value="Chromosome"/>
</dbReference>
<dbReference type="Pfam" id="PF12146">
    <property type="entry name" value="Hydrolase_4"/>
    <property type="match status" value="1"/>
</dbReference>
<name>K9YUF2_DACS8</name>
<reference evidence="2" key="1">
    <citation type="submission" date="2012-04" db="EMBL/GenBank/DDBJ databases">
        <title>Finished genome of Dactylococcopsis salina PCC 8305.</title>
        <authorList>
            <consortium name="US DOE Joint Genome Institute"/>
            <person name="Gugger M."/>
            <person name="Coursin T."/>
            <person name="Rippka R."/>
            <person name="Tandeau De Marsac N."/>
            <person name="Huntemann M."/>
            <person name="Wei C.-L."/>
            <person name="Han J."/>
            <person name="Detter J.C."/>
            <person name="Han C."/>
            <person name="Tapia R."/>
            <person name="Daligault H."/>
            <person name="Chen A."/>
            <person name="Krypides N."/>
            <person name="Mavromatis K."/>
            <person name="Markowitz V."/>
            <person name="Szeto E."/>
            <person name="Ivanova N."/>
            <person name="Ovchinnikova G."/>
            <person name="Pagani I."/>
            <person name="Pati A."/>
            <person name="Goodwin L."/>
            <person name="Peters L."/>
            <person name="Pitluck S."/>
            <person name="Woyke T."/>
            <person name="Kerfeld C."/>
        </authorList>
    </citation>
    <scope>NUCLEOTIDE SEQUENCE [LARGE SCALE GENOMIC DNA]</scope>
    <source>
        <strain evidence="2">PCC 8305</strain>
    </source>
</reference>
<evidence type="ECO:0000313" key="2">
    <source>
        <dbReference type="EMBL" id="AFZ50137.1"/>
    </source>
</evidence>
<dbReference type="PANTHER" id="PTHR22753">
    <property type="entry name" value="TRANSMEMBRANE PROTEIN 68"/>
    <property type="match status" value="1"/>
</dbReference>
<dbReference type="Gene3D" id="3.40.50.1820">
    <property type="entry name" value="alpha/beta hydrolase"/>
    <property type="match status" value="1"/>
</dbReference>
<dbReference type="HOGENOM" id="CLU_1037342_0_0_3"/>
<dbReference type="STRING" id="13035.Dacsa_1450"/>
<evidence type="ECO:0000313" key="3">
    <source>
        <dbReference type="Proteomes" id="UP000010482"/>
    </source>
</evidence>
<dbReference type="KEGG" id="dsl:Dacsa_1450"/>
<accession>K9YUF2</accession>
<dbReference type="OrthoDB" id="571089at2"/>
<keyword evidence="3" id="KW-1185">Reference proteome</keyword>
<evidence type="ECO:0000259" key="1">
    <source>
        <dbReference type="Pfam" id="PF12146"/>
    </source>
</evidence>
<dbReference type="PATRIC" id="fig|13035.3.peg.1625"/>
<dbReference type="GO" id="GO:0016020">
    <property type="term" value="C:membrane"/>
    <property type="evidence" value="ECO:0007669"/>
    <property type="project" value="TreeGrafter"/>
</dbReference>
<dbReference type="InterPro" id="IPR022742">
    <property type="entry name" value="Hydrolase_4"/>
</dbReference>
<organism evidence="2 3">
    <name type="scientific">Dactylococcopsis salina (strain PCC 8305)</name>
    <name type="common">Myxobactron salinum</name>
    <dbReference type="NCBI Taxonomy" id="13035"/>
    <lineage>
        <taxon>Bacteria</taxon>
        <taxon>Bacillati</taxon>
        <taxon>Cyanobacteriota</taxon>
        <taxon>Cyanophyceae</taxon>
        <taxon>Nodosilineales</taxon>
        <taxon>Cymatolegaceae</taxon>
        <taxon>Dactylococcopsis</taxon>
    </lineage>
</organism>
<dbReference type="RefSeq" id="WP_015229141.1">
    <property type="nucleotide sequence ID" value="NC_019780.1"/>
</dbReference>
<gene>
    <name evidence="2" type="ORF">Dacsa_1450</name>
</gene>